<name>A0A2H9TFX4_9FUNG</name>
<organism evidence="1 2">
    <name type="scientific">Paramicrosporidium saccamoebae</name>
    <dbReference type="NCBI Taxonomy" id="1246581"/>
    <lineage>
        <taxon>Eukaryota</taxon>
        <taxon>Fungi</taxon>
        <taxon>Fungi incertae sedis</taxon>
        <taxon>Cryptomycota</taxon>
        <taxon>Cryptomycota incertae sedis</taxon>
        <taxon>Paramicrosporidium</taxon>
    </lineage>
</organism>
<keyword evidence="2" id="KW-1185">Reference proteome</keyword>
<evidence type="ECO:0000313" key="2">
    <source>
        <dbReference type="Proteomes" id="UP000240830"/>
    </source>
</evidence>
<dbReference type="EMBL" id="MTSL01000208">
    <property type="protein sequence ID" value="PJF16684.1"/>
    <property type="molecule type" value="Genomic_DNA"/>
</dbReference>
<dbReference type="AlphaFoldDB" id="A0A2H9TFX4"/>
<sequence length="319" mass="37221">MDELCQPDPFEEFHDIGIPTDDQVYSGNLGDEEYRKQLECLGTKRYGLKYQLSNLIFYDVWRRKRHGKISAPLPGFKWPVQPENLEKSYLVHRRPTKPTTEVLPVPLFRCVNRRVEKEVSRTKKAHFKRIQYKDNPLLEDISDELRNDPSPAVTVDQSFELHMALRDTVRKVWDQVKAEHGHVADELDAELGLEEPFLDRYLERVVATKTQTLLSELVDGLLDFRSHYPTQAEGDIRWYNLRGISKLTNVSQTAIQTTDARLKKLFPGIRDYEMHFAKTKGRSPEPKNSTGDQVLRRYYDIYKRSEGELGNLQSVEKNK</sequence>
<protein>
    <submittedName>
        <fullName evidence="1">Uncharacterized protein</fullName>
    </submittedName>
</protein>
<dbReference type="Proteomes" id="UP000240830">
    <property type="component" value="Unassembled WGS sequence"/>
</dbReference>
<gene>
    <name evidence="1" type="ORF">PSACC_03427</name>
</gene>
<evidence type="ECO:0000313" key="1">
    <source>
        <dbReference type="EMBL" id="PJF16684.1"/>
    </source>
</evidence>
<accession>A0A2H9TFX4</accession>
<reference evidence="1 2" key="1">
    <citation type="submission" date="2016-10" db="EMBL/GenBank/DDBJ databases">
        <title>The genome of Paramicrosporidium saccamoebae is the missing link in understanding Cryptomycota and Microsporidia evolution.</title>
        <authorList>
            <person name="Quandt C.A."/>
            <person name="Beaudet D."/>
            <person name="Corsaro D."/>
            <person name="Michel R."/>
            <person name="Corradi N."/>
            <person name="James T."/>
        </authorList>
    </citation>
    <scope>NUCLEOTIDE SEQUENCE [LARGE SCALE GENOMIC DNA]</scope>
    <source>
        <strain evidence="1 2">KSL3</strain>
    </source>
</reference>
<comment type="caution">
    <text evidence="1">The sequence shown here is derived from an EMBL/GenBank/DDBJ whole genome shotgun (WGS) entry which is preliminary data.</text>
</comment>
<proteinExistence type="predicted"/>